<protein>
    <submittedName>
        <fullName evidence="1">Uncharacterized protein</fullName>
    </submittedName>
</protein>
<keyword evidence="2" id="KW-1185">Reference proteome</keyword>
<evidence type="ECO:0000313" key="1">
    <source>
        <dbReference type="EMBL" id="BCZ81737.1"/>
    </source>
</evidence>
<sequence length="105" mass="11256">MLAREPGLEFKEPSYRQLGNGLGECGPDTNATMLRHDPDFKHLNFNRWTLSGGGVLDTDYEGAVAHRRAAGIRDELVSEPRATGDGLAVSAIFPLGYSGPGSVLL</sequence>
<proteinExistence type="predicted"/>
<reference evidence="1 2" key="1">
    <citation type="journal article" date="2022" name="Front. Microbiol.">
        <title>Identification and characterization of a novel class of self-sufficient cytochrome P450 hydroxylase involved in cyclohexanecarboxylate degradation in Paraburkholderia terrae strain KU-64.</title>
        <authorList>
            <person name="Yamamoto T."/>
            <person name="Hasegawa Y."/>
            <person name="Iwaki H."/>
        </authorList>
    </citation>
    <scope>NUCLEOTIDE SEQUENCE [LARGE SCALE GENOMIC DNA]</scope>
    <source>
        <strain evidence="1 2">KU-64</strain>
    </source>
</reference>
<gene>
    <name evidence="1" type="ORF">PTKU64_54120</name>
</gene>
<name>A0ABN6JLG1_9BURK</name>
<organism evidence="1 2">
    <name type="scientific">Paraburkholderia terrae</name>
    <dbReference type="NCBI Taxonomy" id="311230"/>
    <lineage>
        <taxon>Bacteria</taxon>
        <taxon>Pseudomonadati</taxon>
        <taxon>Pseudomonadota</taxon>
        <taxon>Betaproteobacteria</taxon>
        <taxon>Burkholderiales</taxon>
        <taxon>Burkholderiaceae</taxon>
        <taxon>Paraburkholderia</taxon>
    </lineage>
</organism>
<evidence type="ECO:0000313" key="2">
    <source>
        <dbReference type="Proteomes" id="UP001319874"/>
    </source>
</evidence>
<dbReference type="EMBL" id="AP024956">
    <property type="protein sequence ID" value="BCZ81737.1"/>
    <property type="molecule type" value="Genomic_DNA"/>
</dbReference>
<dbReference type="Proteomes" id="UP001319874">
    <property type="component" value="Chromosome 2"/>
</dbReference>
<accession>A0ABN6JLG1</accession>